<dbReference type="EMBL" id="JAPUFD010000010">
    <property type="protein sequence ID" value="MDI1489757.1"/>
    <property type="molecule type" value="Genomic_DNA"/>
</dbReference>
<sequence length="837" mass="91349">MIYSRFDIIWPGGLGLVEPRSGVDALTYGLSTLVMREELFNTFARDDTYASHGRSGSCEWEDYGTVNHPTQEKPLKTAKLRRGNFFSQFVKKFSLGNGPSDLVNEYLVTKEGGKMLGTLVALSILGMPKLQTFVWDMPTGILRDVWISLSSLGDHQPSNLEKVHIRFHNNKKAMDSGAVRSRSSIHQPSSTATAASPSAGPQTTSSTSTTTDPLAPKLVISNHHVESPNFSILPPLTSIIAIAMDELANLNELSVLVGKSADKVRDLRVGIAPELHSSGFLEDSRAMRCLQAPNGQSTLRLLFSELDLDEVAGLAANDSTTCLSNGTSTEKDAQDPALSAAASTLTKTTPDVGSAGLDIASIDPALTPCKTNGRETNLPNMVDESLTSSTDTEVLGDREPKSSAFALTSDPALKATSIQHNHETSPAWQRKSKQSLKLEILQLERHILDPRLLKKAIDWSTLTSLTLLRCGGTDRLWRAFREWFAPSTRSQSLVLAIPTKSLDKKTGVLPKLRRMPTLSSPADQTTKTYRLNLKSLHTDTVSTDLMVFLKDTLAPNSLQYLFLQDTPEYSSPVTIAQIHKGALRRHHGSLTKILLDSSHGPKTGGRSHALSAKKWTLNRDLLAYITSPGKFPKIRELCVSLEYKDWHYFLQQLPHIPTLRSLHIPVIGEHVYGRDFSIRDVAMGVTNVINLRQECELAYLAIANKCFEIVETPVRKKGRRGRSKGSEQNAGGAGNGNDDDSSSDDAVTPHPSDEDDDDDDDDSDEEGGGGQGNVAAAAAAAQATNAMESSEVDELLDNGSPSSEDEEAAERPAKLVKMKMREILFYDDGVSIFKARH</sequence>
<feature type="region of interest" description="Disordered" evidence="1">
    <location>
        <begin position="176"/>
        <end position="214"/>
    </location>
</feature>
<protein>
    <recommendedName>
        <fullName evidence="4">F-box domain-containing protein</fullName>
    </recommendedName>
</protein>
<feature type="compositionally biased region" description="Acidic residues" evidence="1">
    <location>
        <begin position="753"/>
        <end position="767"/>
    </location>
</feature>
<feature type="region of interest" description="Disordered" evidence="1">
    <location>
        <begin position="716"/>
        <end position="814"/>
    </location>
</feature>
<evidence type="ECO:0008006" key="4">
    <source>
        <dbReference type="Google" id="ProtNLM"/>
    </source>
</evidence>
<keyword evidence="3" id="KW-1185">Reference proteome</keyword>
<accession>A0AA43QPJ2</accession>
<feature type="non-terminal residue" evidence="2">
    <location>
        <position position="837"/>
    </location>
</feature>
<comment type="caution">
    <text evidence="2">The sequence shown here is derived from an EMBL/GenBank/DDBJ whole genome shotgun (WGS) entry which is preliminary data.</text>
</comment>
<evidence type="ECO:0000256" key="1">
    <source>
        <dbReference type="SAM" id="MobiDB-lite"/>
    </source>
</evidence>
<feature type="compositionally biased region" description="Low complexity" evidence="1">
    <location>
        <begin position="773"/>
        <end position="783"/>
    </location>
</feature>
<organism evidence="2 3">
    <name type="scientific">Ramalina farinacea</name>
    <dbReference type="NCBI Taxonomy" id="258253"/>
    <lineage>
        <taxon>Eukaryota</taxon>
        <taxon>Fungi</taxon>
        <taxon>Dikarya</taxon>
        <taxon>Ascomycota</taxon>
        <taxon>Pezizomycotina</taxon>
        <taxon>Lecanoromycetes</taxon>
        <taxon>OSLEUM clade</taxon>
        <taxon>Lecanoromycetidae</taxon>
        <taxon>Lecanorales</taxon>
        <taxon>Lecanorineae</taxon>
        <taxon>Ramalinaceae</taxon>
        <taxon>Ramalina</taxon>
    </lineage>
</organism>
<feature type="region of interest" description="Disordered" evidence="1">
    <location>
        <begin position="372"/>
        <end position="396"/>
    </location>
</feature>
<feature type="compositionally biased region" description="Polar residues" evidence="1">
    <location>
        <begin position="374"/>
        <end position="392"/>
    </location>
</feature>
<gene>
    <name evidence="2" type="ORF">OHK93_000955</name>
</gene>
<name>A0AA43QPJ2_9LECA</name>
<dbReference type="Proteomes" id="UP001161017">
    <property type="component" value="Unassembled WGS sequence"/>
</dbReference>
<evidence type="ECO:0000313" key="2">
    <source>
        <dbReference type="EMBL" id="MDI1489757.1"/>
    </source>
</evidence>
<reference evidence="2" key="1">
    <citation type="journal article" date="2023" name="Genome Biol. Evol.">
        <title>First Whole Genome Sequence and Flow Cytometry Genome Size Data for the Lichen-Forming Fungus Ramalina farinacea (Ascomycota).</title>
        <authorList>
            <person name="Llewellyn T."/>
            <person name="Mian S."/>
            <person name="Hill R."/>
            <person name="Leitch I.J."/>
            <person name="Gaya E."/>
        </authorList>
    </citation>
    <scope>NUCLEOTIDE SEQUENCE</scope>
    <source>
        <strain evidence="2">LIQ254RAFAR</strain>
    </source>
</reference>
<evidence type="ECO:0000313" key="3">
    <source>
        <dbReference type="Proteomes" id="UP001161017"/>
    </source>
</evidence>
<proteinExistence type="predicted"/>
<dbReference type="AlphaFoldDB" id="A0AA43QPJ2"/>
<feature type="compositionally biased region" description="Low complexity" evidence="1">
    <location>
        <begin position="188"/>
        <end position="214"/>
    </location>
</feature>